<comment type="caution">
    <text evidence="1">The sequence shown here is derived from an EMBL/GenBank/DDBJ whole genome shotgun (WGS) entry which is preliminary data.</text>
</comment>
<accession>A0AAP0RNN6</accession>
<dbReference type="EMBL" id="JBBPBK010000008">
    <property type="protein sequence ID" value="KAK9279662.1"/>
    <property type="molecule type" value="Genomic_DNA"/>
</dbReference>
<protein>
    <submittedName>
        <fullName evidence="1">Uncharacterized protein</fullName>
    </submittedName>
</protein>
<gene>
    <name evidence="1" type="ORF">L1049_013342</name>
</gene>
<name>A0AAP0RNN6_LIQFO</name>
<keyword evidence="2" id="KW-1185">Reference proteome</keyword>
<dbReference type="AlphaFoldDB" id="A0AAP0RNN6"/>
<dbReference type="Proteomes" id="UP001415857">
    <property type="component" value="Unassembled WGS sequence"/>
</dbReference>
<evidence type="ECO:0000313" key="2">
    <source>
        <dbReference type="Proteomes" id="UP001415857"/>
    </source>
</evidence>
<organism evidence="1 2">
    <name type="scientific">Liquidambar formosana</name>
    <name type="common">Formosan gum</name>
    <dbReference type="NCBI Taxonomy" id="63359"/>
    <lineage>
        <taxon>Eukaryota</taxon>
        <taxon>Viridiplantae</taxon>
        <taxon>Streptophyta</taxon>
        <taxon>Embryophyta</taxon>
        <taxon>Tracheophyta</taxon>
        <taxon>Spermatophyta</taxon>
        <taxon>Magnoliopsida</taxon>
        <taxon>eudicotyledons</taxon>
        <taxon>Gunneridae</taxon>
        <taxon>Pentapetalae</taxon>
        <taxon>Saxifragales</taxon>
        <taxon>Altingiaceae</taxon>
        <taxon>Liquidambar</taxon>
    </lineage>
</organism>
<proteinExistence type="predicted"/>
<sequence length="123" mass="13903">MTKTCTVMISVTVTFDHAGSAYFLHLLREKKSSAPSDTIPKFPLKSETFPSSQHNRRPVRHRCSVFGDFLDLLPAISRLFSFSAVVGGCCQFEDYRSVHASFETYIENVEKKVEVQSIPDILK</sequence>
<evidence type="ECO:0000313" key="1">
    <source>
        <dbReference type="EMBL" id="KAK9279662.1"/>
    </source>
</evidence>
<reference evidence="1 2" key="1">
    <citation type="journal article" date="2024" name="Plant J.">
        <title>Genome sequences and population genomics reveal climatic adaptation and genomic divergence between two closely related sweetgum species.</title>
        <authorList>
            <person name="Xu W.Q."/>
            <person name="Ren C.Q."/>
            <person name="Zhang X.Y."/>
            <person name="Comes H.P."/>
            <person name="Liu X.H."/>
            <person name="Li Y.G."/>
            <person name="Kettle C.J."/>
            <person name="Jalonen R."/>
            <person name="Gaisberger H."/>
            <person name="Ma Y.Z."/>
            <person name="Qiu Y.X."/>
        </authorList>
    </citation>
    <scope>NUCLEOTIDE SEQUENCE [LARGE SCALE GENOMIC DNA]</scope>
    <source>
        <strain evidence="1">Hangzhou</strain>
    </source>
</reference>